<organism evidence="1 2">
    <name type="scientific">Daphnia magna</name>
    <dbReference type="NCBI Taxonomy" id="35525"/>
    <lineage>
        <taxon>Eukaryota</taxon>
        <taxon>Metazoa</taxon>
        <taxon>Ecdysozoa</taxon>
        <taxon>Arthropoda</taxon>
        <taxon>Crustacea</taxon>
        <taxon>Branchiopoda</taxon>
        <taxon>Diplostraca</taxon>
        <taxon>Cladocera</taxon>
        <taxon>Anomopoda</taxon>
        <taxon>Daphniidae</taxon>
        <taxon>Daphnia</taxon>
    </lineage>
</organism>
<reference evidence="1 2" key="1">
    <citation type="journal article" date="2023" name="Nucleic Acids Res.">
        <title>The hologenome of Daphnia magna reveals possible DNA methylation and microbiome-mediated evolution of the host genome.</title>
        <authorList>
            <person name="Chaturvedi A."/>
            <person name="Li X."/>
            <person name="Dhandapani V."/>
            <person name="Marshall H."/>
            <person name="Kissane S."/>
            <person name="Cuenca-Cambronero M."/>
            <person name="Asole G."/>
            <person name="Calvet F."/>
            <person name="Ruiz-Romero M."/>
            <person name="Marangio P."/>
            <person name="Guigo R."/>
            <person name="Rago D."/>
            <person name="Mirbahai L."/>
            <person name="Eastwood N."/>
            <person name="Colbourne J.K."/>
            <person name="Zhou J."/>
            <person name="Mallon E."/>
            <person name="Orsini L."/>
        </authorList>
    </citation>
    <scope>NUCLEOTIDE SEQUENCE [LARGE SCALE GENOMIC DNA]</scope>
    <source>
        <strain evidence="1">LRV0_1</strain>
    </source>
</reference>
<evidence type="ECO:0000313" key="2">
    <source>
        <dbReference type="Proteomes" id="UP001234178"/>
    </source>
</evidence>
<proteinExistence type="predicted"/>
<protein>
    <submittedName>
        <fullName evidence="1">Uncharacterized protein</fullName>
    </submittedName>
</protein>
<dbReference type="EMBL" id="JAOYFB010000002">
    <property type="protein sequence ID" value="KAK4006657.1"/>
    <property type="molecule type" value="Genomic_DNA"/>
</dbReference>
<comment type="caution">
    <text evidence="1">The sequence shown here is derived from an EMBL/GenBank/DDBJ whole genome shotgun (WGS) entry which is preliminary data.</text>
</comment>
<accession>A0ABQ9Z185</accession>
<dbReference type="Proteomes" id="UP001234178">
    <property type="component" value="Unassembled WGS sequence"/>
</dbReference>
<evidence type="ECO:0000313" key="1">
    <source>
        <dbReference type="EMBL" id="KAK4006657.1"/>
    </source>
</evidence>
<name>A0ABQ9Z185_9CRUS</name>
<keyword evidence="2" id="KW-1185">Reference proteome</keyword>
<gene>
    <name evidence="1" type="ORF">OUZ56_011815</name>
</gene>
<sequence length="76" mass="8715">MHAKKRNCKLALLPTSPTLPYVVGWKGYKLNYFEEEQDGRVLATGEDKEELRALGARELQRLRRMHESMQNAKVGG</sequence>